<evidence type="ECO:0000313" key="2">
    <source>
        <dbReference type="EMBL" id="KAK3054307.1"/>
    </source>
</evidence>
<organism evidence="2 3">
    <name type="scientific">Extremus antarcticus</name>
    <dbReference type="NCBI Taxonomy" id="702011"/>
    <lineage>
        <taxon>Eukaryota</taxon>
        <taxon>Fungi</taxon>
        <taxon>Dikarya</taxon>
        <taxon>Ascomycota</taxon>
        <taxon>Pezizomycotina</taxon>
        <taxon>Dothideomycetes</taxon>
        <taxon>Dothideomycetidae</taxon>
        <taxon>Mycosphaerellales</taxon>
        <taxon>Extremaceae</taxon>
        <taxon>Extremus</taxon>
    </lineage>
</organism>
<feature type="compositionally biased region" description="Basic and acidic residues" evidence="1">
    <location>
        <begin position="20"/>
        <end position="32"/>
    </location>
</feature>
<dbReference type="Proteomes" id="UP001271007">
    <property type="component" value="Unassembled WGS sequence"/>
</dbReference>
<sequence length="729" mass="83234">MDIQGWLATTADRAPPDGSDDQRFGGDVRQEEQPTEVSRRHYHRKRQRASSDSSIIAPRQARHPQVPIFLPGAYAERPAAEDAASDERSRSSGRLQVQLAEELDDRRYERRPRHKTKPDRYEPKRKKHKKDRDVQRECKSKRRKSNLTHDGSRATGLVQGFQLKNGPKNNRLTLRPDLNAGLFKHGRASAQMTGRGAGLPDLVFNEMKFLEKPSEHQDHLPIADTHRQSAKEDRKRTRNEEISTYFSAPKRGDQERGEARDERSRRTPDRSQDKEPRRTSRPEPVSIVELPDKPFLGFGSRAAHPEDKESQLETSTLLTWSESAPRGSPPRRSNSRRHADDHTFENERGSAARRVAAPSREAERRPLGHPRNECGTPDADVQQRNSQHDEGRWPRSQRTGQAIVEVYEQEPPLKRRHPPVRTSPTRMTLQSLPREPDRLYGVEQPSRNPSHRSPDYHDGYHTSDILKVNDQLHRSVQTTAPRQTCAAGSEHSDKENHIPDSSKSSFSLDRMLARARDSVMMPTVRLSPRIEAQRRKSIPPPDSRSTYKGPPLQRRGTTPAQASPYQLPDVYAPRRPSRHLQPPERPSSHRETTSLSGLPRRATEPFVAWPRSSHRPSIAYDDDDEMLDTGQGPALFDTIPVYATEQQVHELAHRSMSLPRSGIFEAQERGLEQEELSLRWMSSEHMQSERLASDTQLVGNDLLSEGLPRRQSRAIDDGIAGFWKPHKLY</sequence>
<keyword evidence="3" id="KW-1185">Reference proteome</keyword>
<feature type="compositionally biased region" description="Basic and acidic residues" evidence="1">
    <location>
        <begin position="213"/>
        <end position="241"/>
    </location>
</feature>
<feature type="region of interest" description="Disordered" evidence="1">
    <location>
        <begin position="1"/>
        <end position="174"/>
    </location>
</feature>
<feature type="region of interest" description="Disordered" evidence="1">
    <location>
        <begin position="213"/>
        <end position="460"/>
    </location>
</feature>
<feature type="compositionally biased region" description="Basic and acidic residues" evidence="1">
    <location>
        <begin position="360"/>
        <end position="372"/>
    </location>
</feature>
<dbReference type="AlphaFoldDB" id="A0AAJ0DQG5"/>
<feature type="compositionally biased region" description="Polar residues" evidence="1">
    <location>
        <begin position="422"/>
        <end position="431"/>
    </location>
</feature>
<dbReference type="EMBL" id="JAWDJX010000012">
    <property type="protein sequence ID" value="KAK3054307.1"/>
    <property type="molecule type" value="Genomic_DNA"/>
</dbReference>
<gene>
    <name evidence="2" type="ORF">LTR09_004575</name>
</gene>
<proteinExistence type="predicted"/>
<evidence type="ECO:0000313" key="3">
    <source>
        <dbReference type="Proteomes" id="UP001271007"/>
    </source>
</evidence>
<feature type="compositionally biased region" description="Low complexity" evidence="1">
    <location>
        <begin position="321"/>
        <end position="332"/>
    </location>
</feature>
<feature type="compositionally biased region" description="Basic and acidic residues" evidence="1">
    <location>
        <begin position="250"/>
        <end position="281"/>
    </location>
</feature>
<feature type="compositionally biased region" description="Basic and acidic residues" evidence="1">
    <location>
        <begin position="337"/>
        <end position="350"/>
    </location>
</feature>
<feature type="compositionally biased region" description="Basic residues" evidence="1">
    <location>
        <begin position="109"/>
        <end position="130"/>
    </location>
</feature>
<accession>A0AAJ0DQG5</accession>
<feature type="compositionally biased region" description="Basic and acidic residues" evidence="1">
    <location>
        <begin position="490"/>
        <end position="500"/>
    </location>
</feature>
<feature type="compositionally biased region" description="Polar residues" evidence="1">
    <location>
        <begin position="555"/>
        <end position="564"/>
    </location>
</feature>
<feature type="region of interest" description="Disordered" evidence="1">
    <location>
        <begin position="519"/>
        <end position="604"/>
    </location>
</feature>
<protein>
    <submittedName>
        <fullName evidence="2">Uncharacterized protein</fullName>
    </submittedName>
</protein>
<feature type="region of interest" description="Disordered" evidence="1">
    <location>
        <begin position="479"/>
        <end position="506"/>
    </location>
</feature>
<name>A0AAJ0DQG5_9PEZI</name>
<comment type="caution">
    <text evidence="2">The sequence shown here is derived from an EMBL/GenBank/DDBJ whole genome shotgun (WGS) entry which is preliminary data.</text>
</comment>
<evidence type="ECO:0000256" key="1">
    <source>
        <dbReference type="SAM" id="MobiDB-lite"/>
    </source>
</evidence>
<reference evidence="2" key="1">
    <citation type="submission" date="2023-04" db="EMBL/GenBank/DDBJ databases">
        <title>Black Yeasts Isolated from many extreme environments.</title>
        <authorList>
            <person name="Coleine C."/>
            <person name="Stajich J.E."/>
            <person name="Selbmann L."/>
        </authorList>
    </citation>
    <scope>NUCLEOTIDE SEQUENCE</scope>
    <source>
        <strain evidence="2">CCFEE 5312</strain>
    </source>
</reference>